<proteinExistence type="predicted"/>
<dbReference type="EMBL" id="AGRW01000044">
    <property type="protein sequence ID" value="EIC01986.1"/>
    <property type="molecule type" value="Genomic_DNA"/>
</dbReference>
<accession>H7EK99</accession>
<organism evidence="1 2">
    <name type="scientific">Treponema saccharophilum DSM 2985</name>
    <dbReference type="NCBI Taxonomy" id="907348"/>
    <lineage>
        <taxon>Bacteria</taxon>
        <taxon>Pseudomonadati</taxon>
        <taxon>Spirochaetota</taxon>
        <taxon>Spirochaetia</taxon>
        <taxon>Spirochaetales</taxon>
        <taxon>Treponemataceae</taxon>
        <taxon>Treponema</taxon>
    </lineage>
</organism>
<protein>
    <submittedName>
        <fullName evidence="1">Uncharacterized protein</fullName>
    </submittedName>
</protein>
<keyword evidence="2" id="KW-1185">Reference proteome</keyword>
<gene>
    <name evidence="1" type="ORF">TresaDRAFT_1738</name>
</gene>
<comment type="caution">
    <text evidence="1">The sequence shown here is derived from an EMBL/GenBank/DDBJ whole genome shotgun (WGS) entry which is preliminary data.</text>
</comment>
<dbReference type="STRING" id="907348.TresaDRAFT_1738"/>
<evidence type="ECO:0000313" key="1">
    <source>
        <dbReference type="EMBL" id="EIC01986.1"/>
    </source>
</evidence>
<name>H7EK99_9SPIR</name>
<evidence type="ECO:0000313" key="2">
    <source>
        <dbReference type="Proteomes" id="UP000003571"/>
    </source>
</evidence>
<sequence length="35" mass="4174">MKTILRSQILLFPKKNAKNRYDICPPEPIIEFELN</sequence>
<dbReference type="PATRIC" id="fig|907348.3.peg.1309"/>
<dbReference type="AlphaFoldDB" id="H7EK99"/>
<dbReference type="Proteomes" id="UP000003571">
    <property type="component" value="Unassembled WGS sequence"/>
</dbReference>
<reference evidence="1 2" key="1">
    <citation type="submission" date="2011-09" db="EMBL/GenBank/DDBJ databases">
        <title>The draft genome of Treponema saccharophilum DSM 2985.</title>
        <authorList>
            <consortium name="US DOE Joint Genome Institute (JGI-PGF)"/>
            <person name="Lucas S."/>
            <person name="Copeland A."/>
            <person name="Lapidus A."/>
            <person name="Glavina del Rio T."/>
            <person name="Dalin E."/>
            <person name="Tice H."/>
            <person name="Bruce D."/>
            <person name="Goodwin L."/>
            <person name="Pitluck S."/>
            <person name="Peters L."/>
            <person name="Kyrpides N."/>
            <person name="Mavromatis K."/>
            <person name="Ivanova N."/>
            <person name="Markowitz V."/>
            <person name="Cheng J.-F."/>
            <person name="Hugenholtz P."/>
            <person name="Woyke T."/>
            <person name="Wu D."/>
            <person name="Gronow S."/>
            <person name="Wellnitz S."/>
            <person name="Brambilla E."/>
            <person name="Klenk H.-P."/>
            <person name="Eisen J.A."/>
        </authorList>
    </citation>
    <scope>NUCLEOTIDE SEQUENCE [LARGE SCALE GENOMIC DNA]</scope>
    <source>
        <strain evidence="1 2">DSM 2985</strain>
    </source>
</reference>